<organism evidence="3 4">
    <name type="scientific">Coprinellus micaceus</name>
    <name type="common">Glistening ink-cap mushroom</name>
    <name type="synonym">Coprinus micaceus</name>
    <dbReference type="NCBI Taxonomy" id="71717"/>
    <lineage>
        <taxon>Eukaryota</taxon>
        <taxon>Fungi</taxon>
        <taxon>Dikarya</taxon>
        <taxon>Basidiomycota</taxon>
        <taxon>Agaricomycotina</taxon>
        <taxon>Agaricomycetes</taxon>
        <taxon>Agaricomycetidae</taxon>
        <taxon>Agaricales</taxon>
        <taxon>Agaricineae</taxon>
        <taxon>Psathyrellaceae</taxon>
        <taxon>Coprinellus</taxon>
    </lineage>
</organism>
<feature type="compositionally biased region" description="Basic residues" evidence="1">
    <location>
        <begin position="235"/>
        <end position="282"/>
    </location>
</feature>
<dbReference type="EMBL" id="QPFP01000019">
    <property type="protein sequence ID" value="TEB31465.1"/>
    <property type="molecule type" value="Genomic_DNA"/>
</dbReference>
<keyword evidence="4" id="KW-1185">Reference proteome</keyword>
<evidence type="ECO:0000313" key="3">
    <source>
        <dbReference type="EMBL" id="TEB31465.1"/>
    </source>
</evidence>
<sequence length="366" mass="39172">MRSASALTLLTCLAYGSTVIQALPVNLASDDAALIERDVDVNDAVEARALVDLEDLEIRAKKSRVRKSTRSKRRPNNRKPNSPANKPKPKLSLTKMVNGANAAAGAIAAVGLAAGTITQALPVANVNPPPVVADQALVGTGEPPVGEEFVARMGFGFEEDDDLFERVVAPTTSATAPVSSVTPSSTAAATSSSVAASSTTASPTATPSASATPLKSSVTKGKKTRGKYAIDRRPKGGRHPERHRPYHRHPSHRDRRGPRRGSVGRHHRDGHHEGRRSRHPRPSYRAGERSRYPHGRHGAHEKGREGRKGEHLKENTVKASTVSTTHGVSATPSAELNLYHDGCKRDRTWSSGFQAYPSSLSSATFR</sequence>
<feature type="compositionally biased region" description="Basic residues" evidence="1">
    <location>
        <begin position="63"/>
        <end position="77"/>
    </location>
</feature>
<keyword evidence="2" id="KW-0732">Signal</keyword>
<evidence type="ECO:0000256" key="1">
    <source>
        <dbReference type="SAM" id="MobiDB-lite"/>
    </source>
</evidence>
<name>A0A4Y7TBB3_COPMI</name>
<dbReference type="Proteomes" id="UP000298030">
    <property type="component" value="Unassembled WGS sequence"/>
</dbReference>
<feature type="region of interest" description="Disordered" evidence="1">
    <location>
        <begin position="172"/>
        <end position="327"/>
    </location>
</feature>
<reference evidence="3 4" key="1">
    <citation type="journal article" date="2019" name="Nat. Ecol. Evol.">
        <title>Megaphylogeny resolves global patterns of mushroom evolution.</title>
        <authorList>
            <person name="Varga T."/>
            <person name="Krizsan K."/>
            <person name="Foldi C."/>
            <person name="Dima B."/>
            <person name="Sanchez-Garcia M."/>
            <person name="Sanchez-Ramirez S."/>
            <person name="Szollosi G.J."/>
            <person name="Szarkandi J.G."/>
            <person name="Papp V."/>
            <person name="Albert L."/>
            <person name="Andreopoulos W."/>
            <person name="Angelini C."/>
            <person name="Antonin V."/>
            <person name="Barry K.W."/>
            <person name="Bougher N.L."/>
            <person name="Buchanan P."/>
            <person name="Buyck B."/>
            <person name="Bense V."/>
            <person name="Catcheside P."/>
            <person name="Chovatia M."/>
            <person name="Cooper J."/>
            <person name="Damon W."/>
            <person name="Desjardin D."/>
            <person name="Finy P."/>
            <person name="Geml J."/>
            <person name="Haridas S."/>
            <person name="Hughes K."/>
            <person name="Justo A."/>
            <person name="Karasinski D."/>
            <person name="Kautmanova I."/>
            <person name="Kiss B."/>
            <person name="Kocsube S."/>
            <person name="Kotiranta H."/>
            <person name="LaButti K.M."/>
            <person name="Lechner B.E."/>
            <person name="Liimatainen K."/>
            <person name="Lipzen A."/>
            <person name="Lukacs Z."/>
            <person name="Mihaltcheva S."/>
            <person name="Morgado L.N."/>
            <person name="Niskanen T."/>
            <person name="Noordeloos M.E."/>
            <person name="Ohm R.A."/>
            <person name="Ortiz-Santana B."/>
            <person name="Ovrebo C."/>
            <person name="Racz N."/>
            <person name="Riley R."/>
            <person name="Savchenko A."/>
            <person name="Shiryaev A."/>
            <person name="Soop K."/>
            <person name="Spirin V."/>
            <person name="Szebenyi C."/>
            <person name="Tomsovsky M."/>
            <person name="Tulloss R.E."/>
            <person name="Uehling J."/>
            <person name="Grigoriev I.V."/>
            <person name="Vagvolgyi C."/>
            <person name="Papp T."/>
            <person name="Martin F.M."/>
            <person name="Miettinen O."/>
            <person name="Hibbett D.S."/>
            <person name="Nagy L.G."/>
        </authorList>
    </citation>
    <scope>NUCLEOTIDE SEQUENCE [LARGE SCALE GENOMIC DNA]</scope>
    <source>
        <strain evidence="3 4">FP101781</strain>
    </source>
</reference>
<feature type="region of interest" description="Disordered" evidence="1">
    <location>
        <begin position="63"/>
        <end position="91"/>
    </location>
</feature>
<accession>A0A4Y7TBB3</accession>
<comment type="caution">
    <text evidence="3">The sequence shown here is derived from an EMBL/GenBank/DDBJ whole genome shotgun (WGS) entry which is preliminary data.</text>
</comment>
<protein>
    <submittedName>
        <fullName evidence="3">Uncharacterized protein</fullName>
    </submittedName>
</protein>
<feature type="signal peptide" evidence="2">
    <location>
        <begin position="1"/>
        <end position="22"/>
    </location>
</feature>
<dbReference type="AlphaFoldDB" id="A0A4Y7TBB3"/>
<gene>
    <name evidence="3" type="ORF">FA13DRAFT_369703</name>
</gene>
<evidence type="ECO:0000313" key="4">
    <source>
        <dbReference type="Proteomes" id="UP000298030"/>
    </source>
</evidence>
<feature type="compositionally biased region" description="Basic and acidic residues" evidence="1">
    <location>
        <begin position="298"/>
        <end position="316"/>
    </location>
</feature>
<proteinExistence type="predicted"/>
<feature type="chain" id="PRO_5021275761" evidence="2">
    <location>
        <begin position="23"/>
        <end position="366"/>
    </location>
</feature>
<feature type="compositionally biased region" description="Low complexity" evidence="1">
    <location>
        <begin position="172"/>
        <end position="213"/>
    </location>
</feature>
<evidence type="ECO:0000256" key="2">
    <source>
        <dbReference type="SAM" id="SignalP"/>
    </source>
</evidence>
<feature type="compositionally biased region" description="Polar residues" evidence="1">
    <location>
        <begin position="317"/>
        <end position="327"/>
    </location>
</feature>